<dbReference type="NCBIfam" id="TIGR02328">
    <property type="entry name" value="TIGR02328 family protein"/>
    <property type="match status" value="1"/>
</dbReference>
<reference evidence="1" key="1">
    <citation type="journal article" date="2014" name="Int. J. Syst. Evol. Microbiol.">
        <title>Complete genome sequence of Corynebacterium casei LMG S-19264T (=DSM 44701T), isolated from a smear-ripened cheese.</title>
        <authorList>
            <consortium name="US DOE Joint Genome Institute (JGI-PGF)"/>
            <person name="Walter F."/>
            <person name="Albersmeier A."/>
            <person name="Kalinowski J."/>
            <person name="Ruckert C."/>
        </authorList>
    </citation>
    <scope>NUCLEOTIDE SEQUENCE</scope>
    <source>
        <strain evidence="1">JCM 12580</strain>
    </source>
</reference>
<dbReference type="InterPro" id="IPR012650">
    <property type="entry name" value="CHP02328"/>
</dbReference>
<dbReference type="Pfam" id="PF03013">
    <property type="entry name" value="Pyr_excise"/>
    <property type="match status" value="1"/>
</dbReference>
<organism evidence="1 2">
    <name type="scientific">Lentibacillus kapialis</name>
    <dbReference type="NCBI Taxonomy" id="340214"/>
    <lineage>
        <taxon>Bacteria</taxon>
        <taxon>Bacillati</taxon>
        <taxon>Bacillota</taxon>
        <taxon>Bacilli</taxon>
        <taxon>Bacillales</taxon>
        <taxon>Bacillaceae</taxon>
        <taxon>Lentibacillus</taxon>
    </lineage>
</organism>
<dbReference type="Proteomes" id="UP000658382">
    <property type="component" value="Unassembled WGS sequence"/>
</dbReference>
<evidence type="ECO:0000313" key="2">
    <source>
        <dbReference type="Proteomes" id="UP000658382"/>
    </source>
</evidence>
<dbReference type="AlphaFoldDB" id="A0A917UYR1"/>
<name>A0A917UYR1_9BACI</name>
<dbReference type="EMBL" id="BMNQ01000035">
    <property type="protein sequence ID" value="GGK00022.1"/>
    <property type="molecule type" value="Genomic_DNA"/>
</dbReference>
<evidence type="ECO:0000313" key="1">
    <source>
        <dbReference type="EMBL" id="GGK00022.1"/>
    </source>
</evidence>
<accession>A0A917UYR1</accession>
<evidence type="ECO:0008006" key="3">
    <source>
        <dbReference type="Google" id="ProtNLM"/>
    </source>
</evidence>
<dbReference type="InterPro" id="IPR004260">
    <property type="entry name" value="Pyr-dimer_DNA_glycosylase"/>
</dbReference>
<protein>
    <recommendedName>
        <fullName evidence="3">Pyrimidine dimer DNA glycosylase</fullName>
    </recommendedName>
</protein>
<dbReference type="RefSeq" id="WP_188633248.1">
    <property type="nucleotide sequence ID" value="NZ_BMNQ01000035.1"/>
</dbReference>
<sequence length="121" mass="14544">MRLWHEGLLPEIPRQQLLGQHRECCALRGKGWGKKHATINYVFDYTPYKLYVYHMKVMNEMQRRGYHHDQRWEDPYYRGKFCPPHTSESVGYTKDEAGYPEHNNAYLQQCLKNLREKGVNI</sequence>
<keyword evidence="2" id="KW-1185">Reference proteome</keyword>
<proteinExistence type="predicted"/>
<gene>
    <name evidence="1" type="primary">yqeB</name>
    <name evidence="1" type="ORF">GCM10007063_23030</name>
</gene>
<comment type="caution">
    <text evidence="1">The sequence shown here is derived from an EMBL/GenBank/DDBJ whole genome shotgun (WGS) entry which is preliminary data.</text>
</comment>
<reference evidence="1" key="2">
    <citation type="submission" date="2020-09" db="EMBL/GenBank/DDBJ databases">
        <authorList>
            <person name="Sun Q."/>
            <person name="Ohkuma M."/>
        </authorList>
    </citation>
    <scope>NUCLEOTIDE SEQUENCE</scope>
    <source>
        <strain evidence="1">JCM 12580</strain>
    </source>
</reference>